<keyword evidence="2" id="KW-1185">Reference proteome</keyword>
<dbReference type="EnsemblProtists" id="HpaT813197">
    <property type="protein sequence ID" value="HpaP813197"/>
    <property type="gene ID" value="HpaG813197"/>
</dbReference>
<proteinExistence type="predicted"/>
<sequence>MMRALLQEHDWMPPSLESDADSVQNIYVFSGDVNLLPARCYKVPKIGQTGTDVHVRALMVGTKLFVHFVSIDKSVRISLKCVCTIA</sequence>
<name>M4C282_HYAAE</name>
<reference evidence="1" key="2">
    <citation type="submission" date="2015-06" db="UniProtKB">
        <authorList>
            <consortium name="EnsemblProtists"/>
        </authorList>
    </citation>
    <scope>IDENTIFICATION</scope>
    <source>
        <strain evidence="1">Emoy2</strain>
    </source>
</reference>
<accession>M4C282</accession>
<dbReference type="EMBL" id="JH598120">
    <property type="status" value="NOT_ANNOTATED_CDS"/>
    <property type="molecule type" value="Genomic_DNA"/>
</dbReference>
<protein>
    <submittedName>
        <fullName evidence="1">Uncharacterized protein</fullName>
    </submittedName>
</protein>
<dbReference type="AlphaFoldDB" id="M4C282"/>
<dbReference type="HOGENOM" id="CLU_2502735_0_0_1"/>
<reference evidence="2" key="1">
    <citation type="journal article" date="2010" name="Science">
        <title>Signatures of adaptation to obligate biotrophy in the Hyaloperonospora arabidopsidis genome.</title>
        <authorList>
            <person name="Baxter L."/>
            <person name="Tripathy S."/>
            <person name="Ishaque N."/>
            <person name="Boot N."/>
            <person name="Cabral A."/>
            <person name="Kemen E."/>
            <person name="Thines M."/>
            <person name="Ah-Fong A."/>
            <person name="Anderson R."/>
            <person name="Badejoko W."/>
            <person name="Bittner-Eddy P."/>
            <person name="Boore J.L."/>
            <person name="Chibucos M.C."/>
            <person name="Coates M."/>
            <person name="Dehal P."/>
            <person name="Delehaunty K."/>
            <person name="Dong S."/>
            <person name="Downton P."/>
            <person name="Dumas B."/>
            <person name="Fabro G."/>
            <person name="Fronick C."/>
            <person name="Fuerstenberg S.I."/>
            <person name="Fulton L."/>
            <person name="Gaulin E."/>
            <person name="Govers F."/>
            <person name="Hughes L."/>
            <person name="Humphray S."/>
            <person name="Jiang R.H."/>
            <person name="Judelson H."/>
            <person name="Kamoun S."/>
            <person name="Kyung K."/>
            <person name="Meijer H."/>
            <person name="Minx P."/>
            <person name="Morris P."/>
            <person name="Nelson J."/>
            <person name="Phuntumart V."/>
            <person name="Qutob D."/>
            <person name="Rehmany A."/>
            <person name="Rougon-Cardoso A."/>
            <person name="Ryden P."/>
            <person name="Torto-Alalibo T."/>
            <person name="Studholme D."/>
            <person name="Wang Y."/>
            <person name="Win J."/>
            <person name="Wood J."/>
            <person name="Clifton S.W."/>
            <person name="Rogers J."/>
            <person name="Van den Ackerveken G."/>
            <person name="Jones J.D."/>
            <person name="McDowell J.M."/>
            <person name="Beynon J."/>
            <person name="Tyler B.M."/>
        </authorList>
    </citation>
    <scope>NUCLEOTIDE SEQUENCE [LARGE SCALE GENOMIC DNA]</scope>
    <source>
        <strain evidence="2">Emoy2</strain>
    </source>
</reference>
<organism evidence="1 2">
    <name type="scientific">Hyaloperonospora arabidopsidis (strain Emoy2)</name>
    <name type="common">Downy mildew agent</name>
    <name type="synonym">Peronospora arabidopsidis</name>
    <dbReference type="NCBI Taxonomy" id="559515"/>
    <lineage>
        <taxon>Eukaryota</taxon>
        <taxon>Sar</taxon>
        <taxon>Stramenopiles</taxon>
        <taxon>Oomycota</taxon>
        <taxon>Peronosporomycetes</taxon>
        <taxon>Peronosporales</taxon>
        <taxon>Peronosporaceae</taxon>
        <taxon>Hyaloperonospora</taxon>
    </lineage>
</organism>
<evidence type="ECO:0000313" key="1">
    <source>
        <dbReference type="EnsemblProtists" id="HpaP813197"/>
    </source>
</evidence>
<dbReference type="VEuPathDB" id="FungiDB:HpaG813197"/>
<dbReference type="Proteomes" id="UP000011713">
    <property type="component" value="Unassembled WGS sequence"/>
</dbReference>
<evidence type="ECO:0000313" key="2">
    <source>
        <dbReference type="Proteomes" id="UP000011713"/>
    </source>
</evidence>
<dbReference type="InParanoid" id="M4C282"/>